<keyword evidence="2" id="KW-0813">Transport</keyword>
<comment type="similarity">
    <text evidence="1">Belongs to the bacterial solute-binding protein 3 family.</text>
</comment>
<name>A0A098TLT3_9CYAN</name>
<dbReference type="AlphaFoldDB" id="A0A098TLT3"/>
<dbReference type="PANTHER" id="PTHR30085">
    <property type="entry name" value="AMINO ACID ABC TRANSPORTER PERMEASE"/>
    <property type="match status" value="1"/>
</dbReference>
<dbReference type="InterPro" id="IPR001638">
    <property type="entry name" value="Solute-binding_3/MltF_N"/>
</dbReference>
<evidence type="ECO:0000256" key="4">
    <source>
        <dbReference type="SAM" id="SignalP"/>
    </source>
</evidence>
<comment type="caution">
    <text evidence="6">The sequence shown here is derived from an EMBL/GenBank/DDBJ whole genome shotgun (WGS) entry which is preliminary data.</text>
</comment>
<dbReference type="SUPFAM" id="SSF53850">
    <property type="entry name" value="Periplasmic binding protein-like II"/>
    <property type="match status" value="1"/>
</dbReference>
<reference evidence="6 7" key="1">
    <citation type="journal article" date="2014" name="Mol. Ecol.">
        <title>Evolution of Synechococcus.</title>
        <authorList>
            <person name="Dvorak P."/>
            <person name="Casamatta D."/>
            <person name="Hasler P."/>
            <person name="Poulickova A."/>
            <person name="Ondrej V."/>
            <person name="Sanges R."/>
        </authorList>
    </citation>
    <scope>NUCLEOTIDE SEQUENCE [LARGE SCALE GENOMIC DNA]</scope>
    <source>
        <strain evidence="6 7">CAUP A 1101</strain>
    </source>
</reference>
<dbReference type="GO" id="GO:0005576">
    <property type="term" value="C:extracellular region"/>
    <property type="evidence" value="ECO:0007669"/>
    <property type="project" value="TreeGrafter"/>
</dbReference>
<organism evidence="6 7">
    <name type="scientific">Neosynechococcus sphagnicola sy1</name>
    <dbReference type="NCBI Taxonomy" id="1497020"/>
    <lineage>
        <taxon>Bacteria</taxon>
        <taxon>Bacillati</taxon>
        <taxon>Cyanobacteriota</taxon>
        <taxon>Cyanophyceae</taxon>
        <taxon>Neosynechococcales</taxon>
        <taxon>Neosynechococcaceae</taxon>
        <taxon>Neosynechococcus</taxon>
    </lineage>
</organism>
<dbReference type="GO" id="GO:0006865">
    <property type="term" value="P:amino acid transport"/>
    <property type="evidence" value="ECO:0007669"/>
    <property type="project" value="TreeGrafter"/>
</dbReference>
<gene>
    <name evidence="6" type="ORF">DO97_15595</name>
</gene>
<dbReference type="OrthoDB" id="9777941at2"/>
<feature type="chain" id="PRO_5001949599" evidence="4">
    <location>
        <begin position="25"/>
        <end position="298"/>
    </location>
</feature>
<accession>A0A098TLT3</accession>
<evidence type="ECO:0000313" key="7">
    <source>
        <dbReference type="Proteomes" id="UP000030170"/>
    </source>
</evidence>
<evidence type="ECO:0000259" key="5">
    <source>
        <dbReference type="SMART" id="SM00062"/>
    </source>
</evidence>
<sequence length="298" mass="32365">MPRRLAIAALGLMLAVALPGRALAESVLEKVARTGVLTAGTSTDAVPLAYIDDKGNFVGYSVDILEIVRSQLEKELGKPIKLELVGVTVADRIPKLVSEELDIVCEASSFTWEREKYVDFSVDYGITGTRLLVKKGSPLSTPQSLVGKRIGVIPQSVNAQVMKLVQPQATFVPVKDRAEGATALEQGKLDALASDGILLEGFRLTASNPDAFAVVPAKPYAIQGLACMLPENDSSFRDLVNYSLVSFMQGVETGDKQSTAIIDRWFGPEGIVTLNREMIDNFFRFVVDSYEQIPLTQK</sequence>
<evidence type="ECO:0000256" key="3">
    <source>
        <dbReference type="ARBA" id="ARBA00022729"/>
    </source>
</evidence>
<evidence type="ECO:0000313" key="6">
    <source>
        <dbReference type="EMBL" id="KGF71803.1"/>
    </source>
</evidence>
<dbReference type="SMART" id="SM00062">
    <property type="entry name" value="PBPb"/>
    <property type="match status" value="1"/>
</dbReference>
<dbReference type="Pfam" id="PF00497">
    <property type="entry name" value="SBP_bac_3"/>
    <property type="match status" value="1"/>
</dbReference>
<evidence type="ECO:0000256" key="2">
    <source>
        <dbReference type="ARBA" id="ARBA00022448"/>
    </source>
</evidence>
<feature type="domain" description="Solute-binding protein family 3/N-terminal" evidence="5">
    <location>
        <begin position="36"/>
        <end position="269"/>
    </location>
</feature>
<keyword evidence="3 4" id="KW-0732">Signal</keyword>
<dbReference type="GO" id="GO:0030288">
    <property type="term" value="C:outer membrane-bounded periplasmic space"/>
    <property type="evidence" value="ECO:0007669"/>
    <property type="project" value="TreeGrafter"/>
</dbReference>
<dbReference type="RefSeq" id="WP_036535794.1">
    <property type="nucleotide sequence ID" value="NZ_JJML01000051.1"/>
</dbReference>
<dbReference type="Gene3D" id="3.40.190.10">
    <property type="entry name" value="Periplasmic binding protein-like II"/>
    <property type="match status" value="2"/>
</dbReference>
<dbReference type="NCBIfam" id="TIGR04262">
    <property type="entry name" value="orph_peri_GRRM"/>
    <property type="match status" value="1"/>
</dbReference>
<evidence type="ECO:0000256" key="1">
    <source>
        <dbReference type="ARBA" id="ARBA00010333"/>
    </source>
</evidence>
<dbReference type="InterPro" id="IPR026358">
    <property type="entry name" value="Orph_peri_GRRM"/>
</dbReference>
<protein>
    <submittedName>
        <fullName evidence="6">ABC transporter substrate-binding protein</fullName>
    </submittedName>
</protein>
<dbReference type="STRING" id="1497020.DO97_15595"/>
<dbReference type="PANTHER" id="PTHR30085:SF6">
    <property type="entry name" value="ABC TRANSPORTER GLUTAMINE-BINDING PROTEIN GLNH"/>
    <property type="match status" value="1"/>
</dbReference>
<feature type="signal peptide" evidence="4">
    <location>
        <begin position="1"/>
        <end position="24"/>
    </location>
</feature>
<dbReference type="InterPro" id="IPR051455">
    <property type="entry name" value="Bact_solute-bind_prot3"/>
</dbReference>
<proteinExistence type="inferred from homology"/>
<keyword evidence="7" id="KW-1185">Reference proteome</keyword>
<dbReference type="CDD" id="cd13688">
    <property type="entry name" value="PBP2_GltI_DEBP"/>
    <property type="match status" value="1"/>
</dbReference>
<dbReference type="Proteomes" id="UP000030170">
    <property type="component" value="Unassembled WGS sequence"/>
</dbReference>
<dbReference type="EMBL" id="JJML01000051">
    <property type="protein sequence ID" value="KGF71803.1"/>
    <property type="molecule type" value="Genomic_DNA"/>
</dbReference>